<feature type="compositionally biased region" description="Low complexity" evidence="1">
    <location>
        <begin position="107"/>
        <end position="118"/>
    </location>
</feature>
<dbReference type="Pfam" id="PF03880">
    <property type="entry name" value="DbpA"/>
    <property type="match status" value="1"/>
</dbReference>
<sequence>MKDGRWYRLAVGREGRADPKWLLPMLCRVGGLQKRDIGSIRIAPDHTLFQIAADKADRFDAARAANQDADVPAITPATAPKDGGARRPFGGQGGGRFGKRDNRGPRRSFGGSPFRGRS</sequence>
<dbReference type="KEGG" id="swf:E3E12_04840"/>
<organism evidence="3 4">
    <name type="scientific">Formicincola oecophyllae</name>
    <dbReference type="NCBI Taxonomy" id="2558361"/>
    <lineage>
        <taxon>Bacteria</taxon>
        <taxon>Pseudomonadati</taxon>
        <taxon>Pseudomonadota</taxon>
        <taxon>Alphaproteobacteria</taxon>
        <taxon>Acetobacterales</taxon>
        <taxon>Acetobacteraceae</taxon>
        <taxon>Formicincola</taxon>
    </lineage>
</organism>
<accession>A0A4Y6UDB3</accession>
<dbReference type="InterPro" id="IPR012677">
    <property type="entry name" value="Nucleotide-bd_a/b_plait_sf"/>
</dbReference>
<feature type="compositionally biased region" description="Low complexity" evidence="1">
    <location>
        <begin position="62"/>
        <end position="73"/>
    </location>
</feature>
<proteinExistence type="predicted"/>
<reference evidence="3 4" key="1">
    <citation type="submission" date="2019-03" db="EMBL/GenBank/DDBJ databases">
        <title>The complete genome sequence of Swingsia_sp. F3b2 LMG30590(T).</title>
        <authorList>
            <person name="Chua K.-O."/>
            <person name="Chan K.-G."/>
            <person name="See-Too W.-S."/>
        </authorList>
    </citation>
    <scope>NUCLEOTIDE SEQUENCE [LARGE SCALE GENOMIC DNA]</scope>
    <source>
        <strain evidence="3 4">F3b2</strain>
    </source>
</reference>
<protein>
    <recommendedName>
        <fullName evidence="2">DEAD box helicase DbpA/CsdA RNA-binding domain-containing protein</fullName>
    </recommendedName>
</protein>
<dbReference type="OrthoDB" id="9805696at2"/>
<dbReference type="AlphaFoldDB" id="A0A4Y6UDB3"/>
<dbReference type="InterPro" id="IPR005580">
    <property type="entry name" value="DbpA/CsdA_RNA-bd_dom"/>
</dbReference>
<evidence type="ECO:0000259" key="2">
    <source>
        <dbReference type="Pfam" id="PF03880"/>
    </source>
</evidence>
<keyword evidence="4" id="KW-1185">Reference proteome</keyword>
<name>A0A4Y6UDB3_9PROT</name>
<evidence type="ECO:0000313" key="3">
    <source>
        <dbReference type="EMBL" id="QDH14391.1"/>
    </source>
</evidence>
<feature type="domain" description="DEAD box helicase DbpA/CsdA RNA-binding" evidence="2">
    <location>
        <begin position="6"/>
        <end position="59"/>
    </location>
</feature>
<evidence type="ECO:0000256" key="1">
    <source>
        <dbReference type="SAM" id="MobiDB-lite"/>
    </source>
</evidence>
<feature type="region of interest" description="Disordered" evidence="1">
    <location>
        <begin position="62"/>
        <end position="118"/>
    </location>
</feature>
<dbReference type="Gene3D" id="3.30.70.330">
    <property type="match status" value="1"/>
</dbReference>
<evidence type="ECO:0000313" key="4">
    <source>
        <dbReference type="Proteomes" id="UP000318709"/>
    </source>
</evidence>
<dbReference type="Proteomes" id="UP000318709">
    <property type="component" value="Chromosome"/>
</dbReference>
<gene>
    <name evidence="3" type="ORF">E3E12_04840</name>
</gene>
<dbReference type="CDD" id="cd12252">
    <property type="entry name" value="RRM_DbpA"/>
    <property type="match status" value="1"/>
</dbReference>
<dbReference type="EMBL" id="CP038231">
    <property type="protein sequence ID" value="QDH14391.1"/>
    <property type="molecule type" value="Genomic_DNA"/>
</dbReference>